<evidence type="ECO:0000313" key="3">
    <source>
        <dbReference type="Proteomes" id="UP000315700"/>
    </source>
</evidence>
<accession>A0A517SKK5</accession>
<dbReference type="KEGG" id="ccos:Pan44_47080"/>
<organism evidence="2 3">
    <name type="scientific">Caulifigura coniformis</name>
    <dbReference type="NCBI Taxonomy" id="2527983"/>
    <lineage>
        <taxon>Bacteria</taxon>
        <taxon>Pseudomonadati</taxon>
        <taxon>Planctomycetota</taxon>
        <taxon>Planctomycetia</taxon>
        <taxon>Planctomycetales</taxon>
        <taxon>Planctomycetaceae</taxon>
        <taxon>Caulifigura</taxon>
    </lineage>
</organism>
<dbReference type="InterPro" id="IPR013424">
    <property type="entry name" value="Ice-binding_C"/>
</dbReference>
<dbReference type="EMBL" id="CP036271">
    <property type="protein sequence ID" value="QDT56651.1"/>
    <property type="molecule type" value="Genomic_DNA"/>
</dbReference>
<keyword evidence="1" id="KW-0732">Signal</keyword>
<feature type="chain" id="PRO_5022198966" description="PEP-CTERM protein-sorting domain-containing protein" evidence="1">
    <location>
        <begin position="21"/>
        <end position="233"/>
    </location>
</feature>
<evidence type="ECO:0008006" key="4">
    <source>
        <dbReference type="Google" id="ProtNLM"/>
    </source>
</evidence>
<evidence type="ECO:0000313" key="2">
    <source>
        <dbReference type="EMBL" id="QDT56651.1"/>
    </source>
</evidence>
<proteinExistence type="predicted"/>
<dbReference type="RefSeq" id="WP_145034098.1">
    <property type="nucleotide sequence ID" value="NZ_CP036271.1"/>
</dbReference>
<reference evidence="2 3" key="1">
    <citation type="submission" date="2019-02" db="EMBL/GenBank/DDBJ databases">
        <title>Deep-cultivation of Planctomycetes and their phenomic and genomic characterization uncovers novel biology.</title>
        <authorList>
            <person name="Wiegand S."/>
            <person name="Jogler M."/>
            <person name="Boedeker C."/>
            <person name="Pinto D."/>
            <person name="Vollmers J."/>
            <person name="Rivas-Marin E."/>
            <person name="Kohn T."/>
            <person name="Peeters S.H."/>
            <person name="Heuer A."/>
            <person name="Rast P."/>
            <person name="Oberbeckmann S."/>
            <person name="Bunk B."/>
            <person name="Jeske O."/>
            <person name="Meyerdierks A."/>
            <person name="Storesund J.E."/>
            <person name="Kallscheuer N."/>
            <person name="Luecker S."/>
            <person name="Lage O.M."/>
            <person name="Pohl T."/>
            <person name="Merkel B.J."/>
            <person name="Hornburger P."/>
            <person name="Mueller R.-W."/>
            <person name="Bruemmer F."/>
            <person name="Labrenz M."/>
            <person name="Spormann A.M."/>
            <person name="Op den Camp H."/>
            <person name="Overmann J."/>
            <person name="Amann R."/>
            <person name="Jetten M.S.M."/>
            <person name="Mascher T."/>
            <person name="Medema M.H."/>
            <person name="Devos D.P."/>
            <person name="Kaster A.-K."/>
            <person name="Ovreas L."/>
            <person name="Rohde M."/>
            <person name="Galperin M.Y."/>
            <person name="Jogler C."/>
        </authorList>
    </citation>
    <scope>NUCLEOTIDE SEQUENCE [LARGE SCALE GENOMIC DNA]</scope>
    <source>
        <strain evidence="2 3">Pan44</strain>
    </source>
</reference>
<evidence type="ECO:0000256" key="1">
    <source>
        <dbReference type="SAM" id="SignalP"/>
    </source>
</evidence>
<protein>
    <recommendedName>
        <fullName evidence="4">PEP-CTERM protein-sorting domain-containing protein</fullName>
    </recommendedName>
</protein>
<name>A0A517SKK5_9PLAN</name>
<dbReference type="Proteomes" id="UP000315700">
    <property type="component" value="Chromosome"/>
</dbReference>
<gene>
    <name evidence="2" type="ORF">Pan44_47080</name>
</gene>
<dbReference type="InParanoid" id="A0A517SKK5"/>
<feature type="signal peptide" evidence="1">
    <location>
        <begin position="1"/>
        <end position="20"/>
    </location>
</feature>
<dbReference type="NCBIfam" id="TIGR02595">
    <property type="entry name" value="PEP_CTERM"/>
    <property type="match status" value="1"/>
</dbReference>
<dbReference type="AlphaFoldDB" id="A0A517SKK5"/>
<sequence length="233" mass="24740" precursor="true">MKFRILLTLLSICAASESRADIVQVIANGNFYSDNSNLHSWEVTTSDPAAGNWVWATEPPTLLVLNTGANDGVGYLLTDIDEPFTPGTMSLHTGIGPITPTPALTTSGTLSWTHYLDSAIADWGPGQQFRVLLRATQSGNEQVAFTKNSGDLVQAPQTLSVNVLGFLQSLAVGESFSLIFEATAMSPMHLEVDSVSLIVDAPAAVPEPGSFLLCTLVGGAVVARRRRKKPLAS</sequence>
<keyword evidence="3" id="KW-1185">Reference proteome</keyword>